<dbReference type="Proteomes" id="UP000054549">
    <property type="component" value="Unassembled WGS sequence"/>
</dbReference>
<accession>A0A0C2WGI0</accession>
<dbReference type="PROSITE" id="PS51257">
    <property type="entry name" value="PROKAR_LIPOPROTEIN"/>
    <property type="match status" value="1"/>
</dbReference>
<gene>
    <name evidence="1" type="ORF">M378DRAFT_173809</name>
</gene>
<proteinExistence type="predicted"/>
<organism evidence="1 2">
    <name type="scientific">Amanita muscaria (strain Koide BX008)</name>
    <dbReference type="NCBI Taxonomy" id="946122"/>
    <lineage>
        <taxon>Eukaryota</taxon>
        <taxon>Fungi</taxon>
        <taxon>Dikarya</taxon>
        <taxon>Basidiomycota</taxon>
        <taxon>Agaricomycotina</taxon>
        <taxon>Agaricomycetes</taxon>
        <taxon>Agaricomycetidae</taxon>
        <taxon>Agaricales</taxon>
        <taxon>Pluteineae</taxon>
        <taxon>Amanitaceae</taxon>
        <taxon>Amanita</taxon>
    </lineage>
</organism>
<dbReference type="InParanoid" id="A0A0C2WGI0"/>
<protein>
    <submittedName>
        <fullName evidence="1">Uncharacterized protein</fullName>
    </submittedName>
</protein>
<dbReference type="HOGENOM" id="CLU_2249413_0_0_1"/>
<dbReference type="EMBL" id="KN818549">
    <property type="protein sequence ID" value="KIL55213.1"/>
    <property type="molecule type" value="Genomic_DNA"/>
</dbReference>
<name>A0A0C2WGI0_AMAMK</name>
<evidence type="ECO:0000313" key="1">
    <source>
        <dbReference type="EMBL" id="KIL55213.1"/>
    </source>
</evidence>
<dbReference type="AlphaFoldDB" id="A0A0C2WGI0"/>
<evidence type="ECO:0000313" key="2">
    <source>
        <dbReference type="Proteomes" id="UP000054549"/>
    </source>
</evidence>
<sequence>MKVPLLVTVCPQRAAKNAPFVIGYGVVYGCHQCGSDQYKHLHPHMDSWLQCCRHPEPLILRRTQLQSAGTCFSPLSIQPASELSLVRISTVLLGLGDKKEKKKQ</sequence>
<keyword evidence="2" id="KW-1185">Reference proteome</keyword>
<reference evidence="1 2" key="1">
    <citation type="submission" date="2014-04" db="EMBL/GenBank/DDBJ databases">
        <title>Evolutionary Origins and Diversification of the Mycorrhizal Mutualists.</title>
        <authorList>
            <consortium name="DOE Joint Genome Institute"/>
            <consortium name="Mycorrhizal Genomics Consortium"/>
            <person name="Kohler A."/>
            <person name="Kuo A."/>
            <person name="Nagy L.G."/>
            <person name="Floudas D."/>
            <person name="Copeland A."/>
            <person name="Barry K.W."/>
            <person name="Cichocki N."/>
            <person name="Veneault-Fourrey C."/>
            <person name="LaButti K."/>
            <person name="Lindquist E.A."/>
            <person name="Lipzen A."/>
            <person name="Lundell T."/>
            <person name="Morin E."/>
            <person name="Murat C."/>
            <person name="Riley R."/>
            <person name="Ohm R."/>
            <person name="Sun H."/>
            <person name="Tunlid A."/>
            <person name="Henrissat B."/>
            <person name="Grigoriev I.V."/>
            <person name="Hibbett D.S."/>
            <person name="Martin F."/>
        </authorList>
    </citation>
    <scope>NUCLEOTIDE SEQUENCE [LARGE SCALE GENOMIC DNA]</scope>
    <source>
        <strain evidence="1 2">Koide BX008</strain>
    </source>
</reference>